<feature type="repeat" description="TPR" evidence="1">
    <location>
        <begin position="356"/>
        <end position="389"/>
    </location>
</feature>
<gene>
    <name evidence="3" type="primary">TTC28</name>
    <name evidence="3" type="ORF">BLAG_LOCUS344</name>
</gene>
<keyword evidence="1" id="KW-0802">TPR repeat</keyword>
<evidence type="ECO:0000256" key="2">
    <source>
        <dbReference type="SAM" id="MobiDB-lite"/>
    </source>
</evidence>
<feature type="repeat" description="TPR" evidence="1">
    <location>
        <begin position="488"/>
        <end position="521"/>
    </location>
</feature>
<accession>A0A8J9W1M7</accession>
<dbReference type="PROSITE" id="PS50005">
    <property type="entry name" value="TPR"/>
    <property type="match status" value="6"/>
</dbReference>
<feature type="region of interest" description="Disordered" evidence="2">
    <location>
        <begin position="228"/>
        <end position="266"/>
    </location>
</feature>
<evidence type="ECO:0000256" key="1">
    <source>
        <dbReference type="PROSITE-ProRule" id="PRU00339"/>
    </source>
</evidence>
<feature type="repeat" description="TPR" evidence="1">
    <location>
        <begin position="532"/>
        <end position="565"/>
    </location>
</feature>
<dbReference type="Proteomes" id="UP000838412">
    <property type="component" value="Chromosome 1"/>
</dbReference>
<name>A0A8J9W1M7_BRALA</name>
<dbReference type="Pfam" id="PF13424">
    <property type="entry name" value="TPR_12"/>
    <property type="match status" value="3"/>
</dbReference>
<dbReference type="InterPro" id="IPR011990">
    <property type="entry name" value="TPR-like_helical_dom_sf"/>
</dbReference>
<dbReference type="Pfam" id="PF13432">
    <property type="entry name" value="TPR_16"/>
    <property type="match status" value="1"/>
</dbReference>
<dbReference type="SUPFAM" id="SSF48452">
    <property type="entry name" value="TPR-like"/>
    <property type="match status" value="2"/>
</dbReference>
<feature type="repeat" description="TPR" evidence="1">
    <location>
        <begin position="664"/>
        <end position="697"/>
    </location>
</feature>
<feature type="repeat" description="TPR" evidence="1">
    <location>
        <begin position="444"/>
        <end position="477"/>
    </location>
</feature>
<protein>
    <submittedName>
        <fullName evidence="3">TTC28 protein</fullName>
    </submittedName>
</protein>
<dbReference type="Gene3D" id="1.25.40.10">
    <property type="entry name" value="Tetratricopeptide repeat domain"/>
    <property type="match status" value="3"/>
</dbReference>
<sequence length="789" mass="89053">MTSLADRLQNLELSLRNHCDQKVSYGRALRKAIVCMDFFIEVEVLKSLGDLHLQKGKLGKDSTEFDKAAALYAAALLRCKDPDMGQTLEHRIDYMEKLSRQLLQGYTPHFRWLSSDYWGTASSNVLRVAETCNKLDRSNNKSQDSVEETYTETLVTAIENSDMFLEVEVLKSLGDFHLEKGKKTSDAFQFIMGAAMYERALTRCEDPDTKQTLHHRIRYTEKIKAEAVKKYSTSDDPRGRRLPAGQPDIPSEDIGEREDANTNSTTMEDDVSIYKDHLHEGCRALQTGDLDKAEQHFAAALKSVHVKGQHKEEADPLYKLGDVYLKRGILSKDGGDFTKAAALCNAALDTAHPDIASSLCNLGNAWSDLGDYRKAISYHEQSLQMNWSIYGKDTAHPDIANSLHCLGNDWSNLGDYRKAIGYHEQSLQMEQSIYGVDTADPNIAGLLYNLGNGMMNLGDHRNAVNYYEQSLQMRWSLYGKDTAHPEIAESLHNLGSDWSNVGDYRKAISFYERSLKMKWSIYGEDTAHPDIASSLNNLGMTWRNLGDYRKAISYHEQSLQMKRIIYGEDSAHPDIADSINNLGGAWSILGGYRKAISYHEQSLQMRQSIYGVDTVHPDIAFSLNDLGVTWSDLGHHRKAVSYFEQSLQMRQSIYGKDTAHPNTASSLNNLGMAWSDLGDDRKAISYYEQSLQMEQSIYGVDKAHPGISNTLINLGVAWSNLGDHRMSVSCFEKSLQMMQSIYGENTAHPDIADVFNNLCTTWRDLGDYSKANFYFELEEQMNLELSEPR</sequence>
<evidence type="ECO:0000313" key="3">
    <source>
        <dbReference type="EMBL" id="CAH1226732.1"/>
    </source>
</evidence>
<proteinExistence type="predicted"/>
<dbReference type="EMBL" id="OV696686">
    <property type="protein sequence ID" value="CAH1226732.1"/>
    <property type="molecule type" value="Genomic_DNA"/>
</dbReference>
<feature type="compositionally biased region" description="Basic and acidic residues" evidence="2">
    <location>
        <begin position="228"/>
        <end position="239"/>
    </location>
</feature>
<dbReference type="PANTHER" id="PTHR19959:SF119">
    <property type="entry name" value="FUNGAL LIPASE-LIKE DOMAIN-CONTAINING PROTEIN"/>
    <property type="match status" value="1"/>
</dbReference>
<feature type="repeat" description="TPR" evidence="1">
    <location>
        <begin position="620"/>
        <end position="653"/>
    </location>
</feature>
<dbReference type="SMART" id="SM00028">
    <property type="entry name" value="TPR"/>
    <property type="match status" value="10"/>
</dbReference>
<keyword evidence="4" id="KW-1185">Reference proteome</keyword>
<dbReference type="InterPro" id="IPR019734">
    <property type="entry name" value="TPR_rpt"/>
</dbReference>
<dbReference type="OrthoDB" id="10260758at2759"/>
<dbReference type="AlphaFoldDB" id="A0A8J9W1M7"/>
<reference evidence="3" key="1">
    <citation type="submission" date="2022-01" db="EMBL/GenBank/DDBJ databases">
        <authorList>
            <person name="Braso-Vives M."/>
        </authorList>
    </citation>
    <scope>NUCLEOTIDE SEQUENCE</scope>
</reference>
<organism evidence="3 4">
    <name type="scientific">Branchiostoma lanceolatum</name>
    <name type="common">Common lancelet</name>
    <name type="synonym">Amphioxus lanceolatum</name>
    <dbReference type="NCBI Taxonomy" id="7740"/>
    <lineage>
        <taxon>Eukaryota</taxon>
        <taxon>Metazoa</taxon>
        <taxon>Chordata</taxon>
        <taxon>Cephalochordata</taxon>
        <taxon>Leptocardii</taxon>
        <taxon>Amphioxiformes</taxon>
        <taxon>Branchiostomatidae</taxon>
        <taxon>Branchiostoma</taxon>
    </lineage>
</organism>
<dbReference type="SUPFAM" id="SSF81901">
    <property type="entry name" value="HCP-like"/>
    <property type="match status" value="1"/>
</dbReference>
<dbReference type="Pfam" id="PF13374">
    <property type="entry name" value="TPR_10"/>
    <property type="match status" value="3"/>
</dbReference>
<evidence type="ECO:0000313" key="4">
    <source>
        <dbReference type="Proteomes" id="UP000838412"/>
    </source>
</evidence>
<dbReference type="PANTHER" id="PTHR19959">
    <property type="entry name" value="KINESIN LIGHT CHAIN"/>
    <property type="match status" value="1"/>
</dbReference>